<evidence type="ECO:0000313" key="2">
    <source>
        <dbReference type="Proteomes" id="UP001190700"/>
    </source>
</evidence>
<keyword evidence="2" id="KW-1185">Reference proteome</keyword>
<name>A0AAE0BC91_9CHLO</name>
<accession>A0AAE0BC91</accession>
<protein>
    <submittedName>
        <fullName evidence="1">Uncharacterized protein</fullName>
    </submittedName>
</protein>
<reference evidence="1 2" key="1">
    <citation type="journal article" date="2015" name="Genome Biol. Evol.">
        <title>Comparative Genomics of a Bacterivorous Green Alga Reveals Evolutionary Causalities and Consequences of Phago-Mixotrophic Mode of Nutrition.</title>
        <authorList>
            <person name="Burns J.A."/>
            <person name="Paasch A."/>
            <person name="Narechania A."/>
            <person name="Kim E."/>
        </authorList>
    </citation>
    <scope>NUCLEOTIDE SEQUENCE [LARGE SCALE GENOMIC DNA]</scope>
    <source>
        <strain evidence="1 2">PLY_AMNH</strain>
    </source>
</reference>
<gene>
    <name evidence="1" type="ORF">CYMTET_55960</name>
</gene>
<comment type="caution">
    <text evidence="1">The sequence shown here is derived from an EMBL/GenBank/DDBJ whole genome shotgun (WGS) entry which is preliminary data.</text>
</comment>
<organism evidence="1 2">
    <name type="scientific">Cymbomonas tetramitiformis</name>
    <dbReference type="NCBI Taxonomy" id="36881"/>
    <lineage>
        <taxon>Eukaryota</taxon>
        <taxon>Viridiplantae</taxon>
        <taxon>Chlorophyta</taxon>
        <taxon>Pyramimonadophyceae</taxon>
        <taxon>Pyramimonadales</taxon>
        <taxon>Pyramimonadaceae</taxon>
        <taxon>Cymbomonas</taxon>
    </lineage>
</organism>
<evidence type="ECO:0000313" key="1">
    <source>
        <dbReference type="EMBL" id="KAK3233762.1"/>
    </source>
</evidence>
<dbReference type="AlphaFoldDB" id="A0AAE0BC91"/>
<proteinExistence type="predicted"/>
<sequence length="75" mass="8330">MRMYLGATCAELLDPCDASEAHSPEDVSLPWEHVEALDDAYVVTLDHDPVWQPTHTAAVEDWDPGQYGPGFFDVV</sequence>
<dbReference type="Proteomes" id="UP001190700">
    <property type="component" value="Unassembled WGS sequence"/>
</dbReference>
<dbReference type="EMBL" id="LGRX02035637">
    <property type="protein sequence ID" value="KAK3233762.1"/>
    <property type="molecule type" value="Genomic_DNA"/>
</dbReference>